<dbReference type="InterPro" id="IPR050863">
    <property type="entry name" value="CenT-Element_Derived"/>
</dbReference>
<dbReference type="KEGG" id="osn:118764243"/>
<evidence type="ECO:0000313" key="3">
    <source>
        <dbReference type="RefSeq" id="XP_036360682.1"/>
    </source>
</evidence>
<dbReference type="GO" id="GO:0003677">
    <property type="term" value="F:DNA binding"/>
    <property type="evidence" value="ECO:0007669"/>
    <property type="project" value="TreeGrafter"/>
</dbReference>
<proteinExistence type="predicted"/>
<protein>
    <submittedName>
        <fullName evidence="3">Tigger transposable element-derived protein 1-like</fullName>
    </submittedName>
</protein>
<sequence length="209" mass="23947">MDSTGLFWKKMPSRTFIIKDETRAPAFKALMDRVMLITCGNDVGFIMKPGLIYKSASPWAFRNKNKILLPAHRMHNLKAWIIKSLTLNWLHQCFITQAKECLQSVCTEFKVLRVLDNAGGHSLDLNHKGVQVHFLPTNTTSLIQLIDQGVIRAFKVLYTRNSLQYLADAIDSNENFKLNEYWRNITIATCLSVIYAALIDMKKETLIAR</sequence>
<evidence type="ECO:0000259" key="1">
    <source>
        <dbReference type="Pfam" id="PF03184"/>
    </source>
</evidence>
<dbReference type="RefSeq" id="XP_036360682.1">
    <property type="nucleotide sequence ID" value="XM_036504789.1"/>
</dbReference>
<keyword evidence="2" id="KW-1185">Reference proteome</keyword>
<dbReference type="Pfam" id="PF03184">
    <property type="entry name" value="DDE_1"/>
    <property type="match status" value="1"/>
</dbReference>
<name>A0A7E6F137_9MOLL</name>
<dbReference type="PANTHER" id="PTHR19303:SF73">
    <property type="entry name" value="PROTEIN PDC2"/>
    <property type="match status" value="1"/>
</dbReference>
<dbReference type="PANTHER" id="PTHR19303">
    <property type="entry name" value="TRANSPOSON"/>
    <property type="match status" value="1"/>
</dbReference>
<gene>
    <name evidence="3" type="primary">LOC118764243</name>
</gene>
<dbReference type="Proteomes" id="UP000515154">
    <property type="component" value="Linkage group LG1"/>
</dbReference>
<dbReference type="InterPro" id="IPR004875">
    <property type="entry name" value="DDE_SF_endonuclease_dom"/>
</dbReference>
<evidence type="ECO:0000313" key="2">
    <source>
        <dbReference type="Proteomes" id="UP000515154"/>
    </source>
</evidence>
<organism evidence="2 3">
    <name type="scientific">Octopus sinensis</name>
    <name type="common">East Asian common octopus</name>
    <dbReference type="NCBI Taxonomy" id="2607531"/>
    <lineage>
        <taxon>Eukaryota</taxon>
        <taxon>Metazoa</taxon>
        <taxon>Spiralia</taxon>
        <taxon>Lophotrochozoa</taxon>
        <taxon>Mollusca</taxon>
        <taxon>Cephalopoda</taxon>
        <taxon>Coleoidea</taxon>
        <taxon>Octopodiformes</taxon>
        <taxon>Octopoda</taxon>
        <taxon>Incirrata</taxon>
        <taxon>Octopodidae</taxon>
        <taxon>Octopus</taxon>
    </lineage>
</organism>
<feature type="domain" description="DDE-1" evidence="1">
    <location>
        <begin position="35"/>
        <end position="206"/>
    </location>
</feature>
<reference evidence="3" key="1">
    <citation type="submission" date="2025-08" db="UniProtKB">
        <authorList>
            <consortium name="RefSeq"/>
        </authorList>
    </citation>
    <scope>IDENTIFICATION</scope>
</reference>
<dbReference type="AlphaFoldDB" id="A0A7E6F137"/>
<dbReference type="GO" id="GO:0005634">
    <property type="term" value="C:nucleus"/>
    <property type="evidence" value="ECO:0007669"/>
    <property type="project" value="TreeGrafter"/>
</dbReference>
<accession>A0A7E6F137</accession>